<reference evidence="5" key="1">
    <citation type="submission" date="2023-03" db="EMBL/GenBank/DDBJ databases">
        <authorList>
            <person name="Steffen K."/>
            <person name="Cardenas P."/>
        </authorList>
    </citation>
    <scope>NUCLEOTIDE SEQUENCE</scope>
</reference>
<feature type="repeat" description="ANK" evidence="3">
    <location>
        <begin position="161"/>
        <end position="193"/>
    </location>
</feature>
<dbReference type="PRINTS" id="PR01415">
    <property type="entry name" value="ANKYRIN"/>
</dbReference>
<feature type="compositionally biased region" description="Basic and acidic residues" evidence="4">
    <location>
        <begin position="441"/>
        <end position="459"/>
    </location>
</feature>
<feature type="region of interest" description="Disordered" evidence="4">
    <location>
        <begin position="344"/>
        <end position="459"/>
    </location>
</feature>
<dbReference type="Pfam" id="PF12796">
    <property type="entry name" value="Ank_2"/>
    <property type="match status" value="2"/>
</dbReference>
<accession>A0AA35TYI5</accession>
<dbReference type="PANTHER" id="PTHR24126">
    <property type="entry name" value="ANKYRIN REPEAT, PH AND SEC7 DOMAIN CONTAINING PROTEIN SECG-RELATED"/>
    <property type="match status" value="1"/>
</dbReference>
<dbReference type="PANTHER" id="PTHR24126:SF14">
    <property type="entry name" value="ANK_REP_REGION DOMAIN-CONTAINING PROTEIN"/>
    <property type="match status" value="1"/>
</dbReference>
<dbReference type="InterPro" id="IPR036770">
    <property type="entry name" value="Ankyrin_rpt-contain_sf"/>
</dbReference>
<organism evidence="5 6">
    <name type="scientific">Geodia barretti</name>
    <name type="common">Barrett's horny sponge</name>
    <dbReference type="NCBI Taxonomy" id="519541"/>
    <lineage>
        <taxon>Eukaryota</taxon>
        <taxon>Metazoa</taxon>
        <taxon>Porifera</taxon>
        <taxon>Demospongiae</taxon>
        <taxon>Heteroscleromorpha</taxon>
        <taxon>Tetractinellida</taxon>
        <taxon>Astrophorina</taxon>
        <taxon>Geodiidae</taxon>
        <taxon>Geodia</taxon>
    </lineage>
</organism>
<gene>
    <name evidence="5" type="ORF">GBAR_LOCUS30571</name>
</gene>
<comment type="caution">
    <text evidence="5">The sequence shown here is derived from an EMBL/GenBank/DDBJ whole genome shotgun (WGS) entry which is preliminary data.</text>
</comment>
<dbReference type="PROSITE" id="PS50297">
    <property type="entry name" value="ANK_REP_REGION"/>
    <property type="match status" value="7"/>
</dbReference>
<evidence type="ECO:0000256" key="4">
    <source>
        <dbReference type="SAM" id="MobiDB-lite"/>
    </source>
</evidence>
<evidence type="ECO:0000256" key="1">
    <source>
        <dbReference type="ARBA" id="ARBA00022737"/>
    </source>
</evidence>
<evidence type="ECO:0000313" key="6">
    <source>
        <dbReference type="Proteomes" id="UP001174909"/>
    </source>
</evidence>
<dbReference type="SMART" id="SM00248">
    <property type="entry name" value="ANK"/>
    <property type="match status" value="8"/>
</dbReference>
<dbReference type="AlphaFoldDB" id="A0AA35TYI5"/>
<protein>
    <submittedName>
        <fullName evidence="5">Ankyrin-3</fullName>
    </submittedName>
</protein>
<feature type="compositionally biased region" description="Basic residues" evidence="4">
    <location>
        <begin position="398"/>
        <end position="409"/>
    </location>
</feature>
<dbReference type="InterPro" id="IPR002110">
    <property type="entry name" value="Ankyrin_rpt"/>
</dbReference>
<dbReference type="EMBL" id="CASHTH010004326">
    <property type="protein sequence ID" value="CAI8056119.1"/>
    <property type="molecule type" value="Genomic_DNA"/>
</dbReference>
<evidence type="ECO:0000313" key="5">
    <source>
        <dbReference type="EMBL" id="CAI8056119.1"/>
    </source>
</evidence>
<dbReference type="SUPFAM" id="SSF48403">
    <property type="entry name" value="Ankyrin repeat"/>
    <property type="match status" value="1"/>
</dbReference>
<feature type="repeat" description="ANK" evidence="3">
    <location>
        <begin position="61"/>
        <end position="93"/>
    </location>
</feature>
<feature type="repeat" description="ANK" evidence="3">
    <location>
        <begin position="94"/>
        <end position="126"/>
    </location>
</feature>
<feature type="repeat" description="ANK" evidence="3">
    <location>
        <begin position="208"/>
        <end position="240"/>
    </location>
</feature>
<feature type="repeat" description="ANK" evidence="3">
    <location>
        <begin position="28"/>
        <end position="60"/>
    </location>
</feature>
<dbReference type="Proteomes" id="UP001174909">
    <property type="component" value="Unassembled WGS sequence"/>
</dbReference>
<feature type="repeat" description="ANK" evidence="3">
    <location>
        <begin position="316"/>
        <end position="342"/>
    </location>
</feature>
<sequence length="459" mass="47455">MEAARSGDPARVAALLDQGADARAAEPDGTTALHWAARVAAAEVVEHLLAAGADPERANRYGITPLALAAESGEPAIVGALLAAGADPNTATPAGETVLMVAARTGRVPVLDRLLAAGATVDATESWRDQTALMWAAAENNADAVRRLLAAGAGVEARSGAGLTPLLFAVREGHIDAVRALLNGGADVNAGVNNTTASTGSYTPAATGHTTPLALAIVNAHYELAATLLEAGADSNAYDARGTLLHALAWIRRPGSGRPPAPTGNLDSLYLARRLLAQGANPNVRIAWREIPFEVDLGIVKPPPNISVGRNFISFVGATPFYLAAKHADLELMKLLVDYGADPLTPTGQGVDSADGGGRPGVLGRRESGSAQRHPRARAARGTEDDPRPRQRPACGCRLRRHGDRRRRGGPAAAPPAEPAGAGRAARPGRHALGRLHGAARRRDDGLEPDRPVPDRAGC</sequence>
<evidence type="ECO:0000256" key="2">
    <source>
        <dbReference type="ARBA" id="ARBA00023043"/>
    </source>
</evidence>
<feature type="repeat" description="ANK" evidence="3">
    <location>
        <begin position="128"/>
        <end position="160"/>
    </location>
</feature>
<dbReference type="Pfam" id="PF00023">
    <property type="entry name" value="Ank"/>
    <property type="match status" value="1"/>
</dbReference>
<dbReference type="Gene3D" id="1.25.40.20">
    <property type="entry name" value="Ankyrin repeat-containing domain"/>
    <property type="match status" value="3"/>
</dbReference>
<name>A0AA35TYI5_GEOBA</name>
<keyword evidence="2 3" id="KW-0040">ANK repeat</keyword>
<keyword evidence="6" id="KW-1185">Reference proteome</keyword>
<proteinExistence type="predicted"/>
<dbReference type="PROSITE" id="PS50088">
    <property type="entry name" value="ANK_REPEAT"/>
    <property type="match status" value="7"/>
</dbReference>
<keyword evidence="1" id="KW-0677">Repeat</keyword>
<feature type="compositionally biased region" description="Basic residues" evidence="4">
    <location>
        <begin position="427"/>
        <end position="440"/>
    </location>
</feature>
<evidence type="ECO:0000256" key="3">
    <source>
        <dbReference type="PROSITE-ProRule" id="PRU00023"/>
    </source>
</evidence>